<organism evidence="3 4">
    <name type="scientific">Catellatospora bangladeshensis</name>
    <dbReference type="NCBI Taxonomy" id="310355"/>
    <lineage>
        <taxon>Bacteria</taxon>
        <taxon>Bacillati</taxon>
        <taxon>Actinomycetota</taxon>
        <taxon>Actinomycetes</taxon>
        <taxon>Micromonosporales</taxon>
        <taxon>Micromonosporaceae</taxon>
        <taxon>Catellatospora</taxon>
    </lineage>
</organism>
<dbReference type="SUPFAM" id="SSF56801">
    <property type="entry name" value="Acetyl-CoA synthetase-like"/>
    <property type="match status" value="1"/>
</dbReference>
<dbReference type="PROSITE" id="PS00455">
    <property type="entry name" value="AMP_BINDING"/>
    <property type="match status" value="1"/>
</dbReference>
<dbReference type="RefSeq" id="WP_203750821.1">
    <property type="nucleotide sequence ID" value="NZ_BONF01000030.1"/>
</dbReference>
<dbReference type="Pfam" id="PF00501">
    <property type="entry name" value="AMP-binding"/>
    <property type="match status" value="1"/>
</dbReference>
<protein>
    <recommendedName>
        <fullName evidence="5">Amino acid adenylation domain-containing protein</fullName>
    </recommendedName>
</protein>
<dbReference type="EMBL" id="BONF01000030">
    <property type="protein sequence ID" value="GIF83663.1"/>
    <property type="molecule type" value="Genomic_DNA"/>
</dbReference>
<dbReference type="Pfam" id="PF13193">
    <property type="entry name" value="AMP-binding_C"/>
    <property type="match status" value="1"/>
</dbReference>
<keyword evidence="4" id="KW-1185">Reference proteome</keyword>
<reference evidence="3 4" key="1">
    <citation type="submission" date="2021-01" db="EMBL/GenBank/DDBJ databases">
        <title>Whole genome shotgun sequence of Catellatospora bangladeshensis NBRC 107357.</title>
        <authorList>
            <person name="Komaki H."/>
            <person name="Tamura T."/>
        </authorList>
    </citation>
    <scope>NUCLEOTIDE SEQUENCE [LARGE SCALE GENOMIC DNA]</scope>
    <source>
        <strain evidence="3 4">NBRC 107357</strain>
    </source>
</reference>
<dbReference type="Gene3D" id="3.40.50.12780">
    <property type="entry name" value="N-terminal domain of ligase-like"/>
    <property type="match status" value="1"/>
</dbReference>
<dbReference type="PANTHER" id="PTHR45527">
    <property type="entry name" value="NONRIBOSOMAL PEPTIDE SYNTHETASE"/>
    <property type="match status" value="1"/>
</dbReference>
<sequence>MLVQRNKGRAARGHQPPPAVPDLIETFQRVAARYPDRVAIASPDGELSYAELSRRANAVAELLGPYPGVVCVLATHAPATMVGLLGTLLAGGTYCPLDPGFPVARQLEMLAAARSSAVLVTADGQLAPPVPPGVEVLDIRHEPSAAEPPRLPDGPEEPAYLLFTSGSTGMPKPVTTPRAAITATVTSLRNLFDLSPEDRVLQFASLNWDTAFEEILPALTTGATLVFDPDAHSGSFHRFLRMLERQRISVVDLPTAYWHELVLHLSEDEAALPASVRTVIIGGEAVSPARLADWKGLRTGHIRLVNTYGCTETTLITHAIDLHGPLAAPADPQDPAVPIGHRLPHVVEHVTDEGELLIGGPAIATGYRGMADATLVKFVRLDLGPASGRFFRTGDRVRARDDGALIHAGRLDDEVKVRGIRVNPTEVEAQLTRCPGVAAAAVLGVTTLGRTTLVAYIVPRTETADSAEFVAGVRADLAARVPGHLVPGRIIAVPELVHTASGKVDRRSSHSRYTTALASTTATDLGGH</sequence>
<dbReference type="InterPro" id="IPR045851">
    <property type="entry name" value="AMP-bd_C_sf"/>
</dbReference>
<name>A0A8J3JN67_9ACTN</name>
<feature type="domain" description="AMP-dependent synthetase/ligase" evidence="1">
    <location>
        <begin position="27"/>
        <end position="367"/>
    </location>
</feature>
<feature type="domain" description="AMP-binding enzyme C-terminal" evidence="2">
    <location>
        <begin position="426"/>
        <end position="503"/>
    </location>
</feature>
<evidence type="ECO:0000259" key="1">
    <source>
        <dbReference type="Pfam" id="PF00501"/>
    </source>
</evidence>
<evidence type="ECO:0000313" key="3">
    <source>
        <dbReference type="EMBL" id="GIF83663.1"/>
    </source>
</evidence>
<dbReference type="InterPro" id="IPR025110">
    <property type="entry name" value="AMP-bd_C"/>
</dbReference>
<dbReference type="AlphaFoldDB" id="A0A8J3JN67"/>
<dbReference type="InterPro" id="IPR042099">
    <property type="entry name" value="ANL_N_sf"/>
</dbReference>
<dbReference type="InterPro" id="IPR020845">
    <property type="entry name" value="AMP-binding_CS"/>
</dbReference>
<gene>
    <name evidence="3" type="ORF">Cba03nite_50120</name>
</gene>
<comment type="caution">
    <text evidence="3">The sequence shown here is derived from an EMBL/GenBank/DDBJ whole genome shotgun (WGS) entry which is preliminary data.</text>
</comment>
<dbReference type="GO" id="GO:0005737">
    <property type="term" value="C:cytoplasm"/>
    <property type="evidence" value="ECO:0007669"/>
    <property type="project" value="TreeGrafter"/>
</dbReference>
<evidence type="ECO:0008006" key="5">
    <source>
        <dbReference type="Google" id="ProtNLM"/>
    </source>
</evidence>
<dbReference type="Gene3D" id="3.30.300.30">
    <property type="match status" value="1"/>
</dbReference>
<dbReference type="GO" id="GO:0031177">
    <property type="term" value="F:phosphopantetheine binding"/>
    <property type="evidence" value="ECO:0007669"/>
    <property type="project" value="TreeGrafter"/>
</dbReference>
<proteinExistence type="predicted"/>
<dbReference type="GO" id="GO:0043041">
    <property type="term" value="P:amino acid activation for nonribosomal peptide biosynthetic process"/>
    <property type="evidence" value="ECO:0007669"/>
    <property type="project" value="TreeGrafter"/>
</dbReference>
<dbReference type="PANTHER" id="PTHR45527:SF1">
    <property type="entry name" value="FATTY ACID SYNTHASE"/>
    <property type="match status" value="1"/>
</dbReference>
<evidence type="ECO:0000259" key="2">
    <source>
        <dbReference type="Pfam" id="PF13193"/>
    </source>
</evidence>
<dbReference type="InterPro" id="IPR000873">
    <property type="entry name" value="AMP-dep_synth/lig_dom"/>
</dbReference>
<evidence type="ECO:0000313" key="4">
    <source>
        <dbReference type="Proteomes" id="UP000601223"/>
    </source>
</evidence>
<accession>A0A8J3JN67</accession>
<dbReference type="Proteomes" id="UP000601223">
    <property type="component" value="Unassembled WGS sequence"/>
</dbReference>
<dbReference type="GO" id="GO:0044550">
    <property type="term" value="P:secondary metabolite biosynthetic process"/>
    <property type="evidence" value="ECO:0007669"/>
    <property type="project" value="TreeGrafter"/>
</dbReference>